<evidence type="ECO:0000313" key="1">
    <source>
        <dbReference type="EMBL" id="BCB79598.1"/>
    </source>
</evidence>
<dbReference type="AlphaFoldDB" id="A0A6F8Y0U7"/>
<name>A0A6F8Y0U7_9ACTN</name>
<dbReference type="GO" id="GO:0005506">
    <property type="term" value="F:iron ion binding"/>
    <property type="evidence" value="ECO:0007669"/>
    <property type="project" value="UniProtKB-ARBA"/>
</dbReference>
<keyword evidence="2" id="KW-1185">Reference proteome</keyword>
<organism evidence="1 2">
    <name type="scientific">Phytohabitans flavus</name>
    <dbReference type="NCBI Taxonomy" id="1076124"/>
    <lineage>
        <taxon>Bacteria</taxon>
        <taxon>Bacillati</taxon>
        <taxon>Actinomycetota</taxon>
        <taxon>Actinomycetes</taxon>
        <taxon>Micromonosporales</taxon>
        <taxon>Micromonosporaceae</taxon>
    </lineage>
</organism>
<dbReference type="InterPro" id="IPR008775">
    <property type="entry name" value="Phytyl_CoA_dOase-like"/>
</dbReference>
<proteinExistence type="predicted"/>
<sequence>MAAEIGGIDRTDALAKLRDEGFVVLRALLPDAQLAAARDHANDLLRGQAWSDNDFDGRRTRRVYSLLSRVGALEPLLLHPEVHRLVTAQLGEVYQFGMLFLSAVDPAQGAQPLHFDAGVYPLPREVEAETNVIWALDDFTASNGATLIVPGSHRWAAGRRPQPQELVPAVMPAGSALVYSGRLWHAAGRNSAETTRRALICEHVLPWLRPADNHILATGVDVLRSLAPGLRRLAGVAPATDYLGFVAGQDPEQWLRQIASG</sequence>
<reference evidence="1 2" key="2">
    <citation type="submission" date="2020-03" db="EMBL/GenBank/DDBJ databases">
        <authorList>
            <person name="Ichikawa N."/>
            <person name="Kimura A."/>
            <person name="Kitahashi Y."/>
            <person name="Uohara A."/>
        </authorList>
    </citation>
    <scope>NUCLEOTIDE SEQUENCE [LARGE SCALE GENOMIC DNA]</scope>
    <source>
        <strain evidence="1 2">NBRC 107702</strain>
    </source>
</reference>
<protein>
    <recommendedName>
        <fullName evidence="3">Phytanoyl-CoA dioxygenase</fullName>
    </recommendedName>
</protein>
<dbReference type="EMBL" id="AP022870">
    <property type="protein sequence ID" value="BCB79598.1"/>
    <property type="molecule type" value="Genomic_DNA"/>
</dbReference>
<dbReference type="RefSeq" id="WP_173039604.1">
    <property type="nucleotide sequence ID" value="NZ_AP022870.1"/>
</dbReference>
<dbReference type="Pfam" id="PF05721">
    <property type="entry name" value="PhyH"/>
    <property type="match status" value="1"/>
</dbReference>
<evidence type="ECO:0000313" key="2">
    <source>
        <dbReference type="Proteomes" id="UP000502508"/>
    </source>
</evidence>
<gene>
    <name evidence="1" type="ORF">Pflav_060080</name>
</gene>
<evidence type="ECO:0008006" key="3">
    <source>
        <dbReference type="Google" id="ProtNLM"/>
    </source>
</evidence>
<dbReference type="PANTHER" id="PTHR20883:SF48">
    <property type="entry name" value="ECTOINE DIOXYGENASE"/>
    <property type="match status" value="1"/>
</dbReference>
<dbReference type="Gene3D" id="2.60.120.620">
    <property type="entry name" value="q2cbj1_9rhob like domain"/>
    <property type="match status" value="1"/>
</dbReference>
<dbReference type="KEGG" id="pfla:Pflav_060080"/>
<dbReference type="PANTHER" id="PTHR20883">
    <property type="entry name" value="PHYTANOYL-COA DIOXYGENASE DOMAIN CONTAINING 1"/>
    <property type="match status" value="1"/>
</dbReference>
<dbReference type="GO" id="GO:0016706">
    <property type="term" value="F:2-oxoglutarate-dependent dioxygenase activity"/>
    <property type="evidence" value="ECO:0007669"/>
    <property type="project" value="UniProtKB-ARBA"/>
</dbReference>
<reference evidence="1 2" key="1">
    <citation type="submission" date="2020-03" db="EMBL/GenBank/DDBJ databases">
        <title>Whole genome shotgun sequence of Phytohabitans flavus NBRC 107702.</title>
        <authorList>
            <person name="Komaki H."/>
            <person name="Tamura T."/>
        </authorList>
    </citation>
    <scope>NUCLEOTIDE SEQUENCE [LARGE SCALE GENOMIC DNA]</scope>
    <source>
        <strain evidence="1 2">NBRC 107702</strain>
    </source>
</reference>
<accession>A0A6F8Y0U7</accession>
<dbReference type="Proteomes" id="UP000502508">
    <property type="component" value="Chromosome"/>
</dbReference>
<dbReference type="SUPFAM" id="SSF51197">
    <property type="entry name" value="Clavaminate synthase-like"/>
    <property type="match status" value="1"/>
</dbReference>